<dbReference type="Proteomes" id="UP001055286">
    <property type="component" value="Unassembled WGS sequence"/>
</dbReference>
<dbReference type="AlphaFoldDB" id="A0AA37HEQ3"/>
<evidence type="ECO:0000313" key="3">
    <source>
        <dbReference type="EMBL" id="GJD64457.1"/>
    </source>
</evidence>
<evidence type="ECO:0000256" key="1">
    <source>
        <dbReference type="ARBA" id="ARBA00038310"/>
    </source>
</evidence>
<dbReference type="GO" id="GO:0016787">
    <property type="term" value="F:hydrolase activity"/>
    <property type="evidence" value="ECO:0007669"/>
    <property type="project" value="InterPro"/>
</dbReference>
<sequence length="305" mass="33632">MSRYDGPILDAHQHFWEPDRNPHPWLAPGVRIPFRYGDYEAIKRRYLPDDYRRDAGPHDIVASVYVETEWNPGDPLGETAYAAGLAVEWGLPNAIVAQAWLDRDDVAAVLAGQAACPLVRSVRHKPGEPGSPDEVGRCRTLMSDERWRAGYALLRGHGLRFDLQTPWWNLDEAVDLALDFPDTTIILNHAGLPSRRDPDSLELWRGAMARFAACPNVAVKASGLGQPGQAWAPELNGPVVRTLVDLFGADRVMFGSNFPVDSLCADLAPMIDGFKTIVAPLGPSEQEAFFIGTARRVYGIAAPER</sequence>
<dbReference type="EMBL" id="BPQJ01000025">
    <property type="protein sequence ID" value="GJD64457.1"/>
    <property type="molecule type" value="Genomic_DNA"/>
</dbReference>
<proteinExistence type="inferred from homology"/>
<feature type="domain" description="Amidohydrolase-related" evidence="2">
    <location>
        <begin position="10"/>
        <end position="300"/>
    </location>
</feature>
<comment type="caution">
    <text evidence="3">The sequence shown here is derived from an EMBL/GenBank/DDBJ whole genome shotgun (WGS) entry which is preliminary data.</text>
</comment>
<evidence type="ECO:0000313" key="4">
    <source>
        <dbReference type="Proteomes" id="UP001055286"/>
    </source>
</evidence>
<reference evidence="3" key="2">
    <citation type="submission" date="2021-08" db="EMBL/GenBank/DDBJ databases">
        <authorList>
            <person name="Tani A."/>
            <person name="Ola A."/>
            <person name="Ogura Y."/>
            <person name="Katsura K."/>
            <person name="Hayashi T."/>
        </authorList>
    </citation>
    <scope>NUCLEOTIDE SEQUENCE</scope>
    <source>
        <strain evidence="3">JCM 32048</strain>
    </source>
</reference>
<reference evidence="3" key="1">
    <citation type="journal article" date="2016" name="Front. Microbiol.">
        <title>Genome Sequence of the Piezophilic, Mesophilic Sulfate-Reducing Bacterium Desulfovibrio indicus J2T.</title>
        <authorList>
            <person name="Cao J."/>
            <person name="Maignien L."/>
            <person name="Shao Z."/>
            <person name="Alain K."/>
            <person name="Jebbar M."/>
        </authorList>
    </citation>
    <scope>NUCLEOTIDE SEQUENCE</scope>
    <source>
        <strain evidence="3">JCM 32048</strain>
    </source>
</reference>
<name>A0AA37HEQ3_9HYPH</name>
<evidence type="ECO:0000259" key="2">
    <source>
        <dbReference type="Pfam" id="PF04909"/>
    </source>
</evidence>
<dbReference type="Gene3D" id="3.20.20.140">
    <property type="entry name" value="Metal-dependent hydrolases"/>
    <property type="match status" value="1"/>
</dbReference>
<gene>
    <name evidence="3" type="ORF">MPEAHAMD_4639</name>
</gene>
<dbReference type="InterPro" id="IPR006680">
    <property type="entry name" value="Amidohydro-rel"/>
</dbReference>
<organism evidence="3 4">
    <name type="scientific">Methylobacterium frigidaeris</name>
    <dbReference type="NCBI Taxonomy" id="2038277"/>
    <lineage>
        <taxon>Bacteria</taxon>
        <taxon>Pseudomonadati</taxon>
        <taxon>Pseudomonadota</taxon>
        <taxon>Alphaproteobacteria</taxon>
        <taxon>Hyphomicrobiales</taxon>
        <taxon>Methylobacteriaceae</taxon>
        <taxon>Methylobacterium</taxon>
    </lineage>
</organism>
<accession>A0AA37HEQ3</accession>
<protein>
    <recommendedName>
        <fullName evidence="2">Amidohydrolase-related domain-containing protein</fullName>
    </recommendedName>
</protein>
<dbReference type="InterPro" id="IPR032466">
    <property type="entry name" value="Metal_Hydrolase"/>
</dbReference>
<dbReference type="PANTHER" id="PTHR43569">
    <property type="entry name" value="AMIDOHYDROLASE"/>
    <property type="match status" value="1"/>
</dbReference>
<dbReference type="RefSeq" id="WP_099900187.1">
    <property type="nucleotide sequence ID" value="NZ_BPQJ01000025.1"/>
</dbReference>
<dbReference type="InterPro" id="IPR052350">
    <property type="entry name" value="Metallo-dep_Lactonases"/>
</dbReference>
<dbReference type="PANTHER" id="PTHR43569:SF1">
    <property type="entry name" value="BLL3371 PROTEIN"/>
    <property type="match status" value="1"/>
</dbReference>
<dbReference type="SUPFAM" id="SSF51556">
    <property type="entry name" value="Metallo-dependent hydrolases"/>
    <property type="match status" value="1"/>
</dbReference>
<dbReference type="Pfam" id="PF04909">
    <property type="entry name" value="Amidohydro_2"/>
    <property type="match status" value="1"/>
</dbReference>
<comment type="similarity">
    <text evidence="1">Belongs to the metallo-dependent hydrolases superfamily.</text>
</comment>
<keyword evidence="4" id="KW-1185">Reference proteome</keyword>